<name>A0A2S3X892_PSEPU</name>
<gene>
    <name evidence="1" type="ORF">BGP84_00700</name>
</gene>
<dbReference type="Proteomes" id="UP000237230">
    <property type="component" value="Unassembled WGS sequence"/>
</dbReference>
<sequence>MVTKKTIATGLGIATLLALGFAATISTGMMAGTIPAALYGHADDAPGCLTNLGQNADQWAELSRAQIHSEPMLMDGTSGGYCFNPPIKSSHL</sequence>
<evidence type="ECO:0000313" key="1">
    <source>
        <dbReference type="EMBL" id="POG11830.1"/>
    </source>
</evidence>
<reference evidence="1 2" key="2">
    <citation type="submission" date="2018-03" db="EMBL/GenBank/DDBJ databases">
        <title>Draft genome of Pseudomonas putida strain KH-21-114.</title>
        <authorList>
            <person name="Yoshizawa S."/>
            <person name="Khan N.H."/>
            <person name="Nishimura M."/>
            <person name="Chiura H.X."/>
            <person name="Ogura Y."/>
            <person name="Hayashi T."/>
            <person name="Kogure K."/>
        </authorList>
    </citation>
    <scope>NUCLEOTIDE SEQUENCE [LARGE SCALE GENOMIC DNA]</scope>
    <source>
        <strain evidence="1 2">KH-21-114</strain>
    </source>
</reference>
<proteinExistence type="predicted"/>
<dbReference type="AlphaFoldDB" id="A0A2S3X892"/>
<comment type="caution">
    <text evidence="1">The sequence shown here is derived from an EMBL/GenBank/DDBJ whole genome shotgun (WGS) entry which is preliminary data.</text>
</comment>
<evidence type="ECO:0000313" key="2">
    <source>
        <dbReference type="Proteomes" id="UP000237230"/>
    </source>
</evidence>
<protein>
    <submittedName>
        <fullName evidence="1">Uncharacterized protein</fullName>
    </submittedName>
</protein>
<organism evidence="1 2">
    <name type="scientific">Pseudomonas putida</name>
    <name type="common">Arthrobacter siderocapsulatus</name>
    <dbReference type="NCBI Taxonomy" id="303"/>
    <lineage>
        <taxon>Bacteria</taxon>
        <taxon>Pseudomonadati</taxon>
        <taxon>Pseudomonadota</taxon>
        <taxon>Gammaproteobacteria</taxon>
        <taxon>Pseudomonadales</taxon>
        <taxon>Pseudomonadaceae</taxon>
        <taxon>Pseudomonas</taxon>
    </lineage>
</organism>
<dbReference type="EMBL" id="MINH01000016">
    <property type="protein sequence ID" value="POG11830.1"/>
    <property type="molecule type" value="Genomic_DNA"/>
</dbReference>
<accession>A0A2S3X892</accession>
<reference evidence="1 2" key="1">
    <citation type="submission" date="2016-08" db="EMBL/GenBank/DDBJ databases">
        <authorList>
            <person name="Seilhamer J.J."/>
        </authorList>
    </citation>
    <scope>NUCLEOTIDE SEQUENCE [LARGE SCALE GENOMIC DNA]</scope>
    <source>
        <strain evidence="1 2">KH-21-114</strain>
    </source>
</reference>